<evidence type="ECO:0000256" key="3">
    <source>
        <dbReference type="ARBA" id="ARBA00023163"/>
    </source>
</evidence>
<dbReference type="GO" id="GO:0005829">
    <property type="term" value="C:cytosol"/>
    <property type="evidence" value="ECO:0007669"/>
    <property type="project" value="TreeGrafter"/>
</dbReference>
<evidence type="ECO:0000256" key="2">
    <source>
        <dbReference type="ARBA" id="ARBA00023125"/>
    </source>
</evidence>
<protein>
    <submittedName>
        <fullName evidence="5">AsnC family transcriptional regulator</fullName>
    </submittedName>
</protein>
<dbReference type="GO" id="GO:0043200">
    <property type="term" value="P:response to amino acid"/>
    <property type="evidence" value="ECO:0007669"/>
    <property type="project" value="TreeGrafter"/>
</dbReference>
<dbReference type="AlphaFoldDB" id="A0A3A4K8N1"/>
<dbReference type="InterPro" id="IPR036390">
    <property type="entry name" value="WH_DNA-bd_sf"/>
</dbReference>
<dbReference type="InterPro" id="IPR036388">
    <property type="entry name" value="WH-like_DNA-bd_sf"/>
</dbReference>
<keyword evidence="1" id="KW-0805">Transcription regulation</keyword>
<dbReference type="Pfam" id="PF01037">
    <property type="entry name" value="AsnC_trans_reg"/>
    <property type="match status" value="1"/>
</dbReference>
<comment type="caution">
    <text evidence="5">The sequence shown here is derived from an EMBL/GenBank/DDBJ whole genome shotgun (WGS) entry which is preliminary data.</text>
</comment>
<feature type="domain" description="HTH asnC-type" evidence="4">
    <location>
        <begin position="179"/>
        <end position="235"/>
    </location>
</feature>
<keyword evidence="6" id="KW-1185">Reference proteome</keyword>
<dbReference type="PROSITE" id="PS50956">
    <property type="entry name" value="HTH_ASNC_2"/>
    <property type="match status" value="1"/>
</dbReference>
<dbReference type="SUPFAM" id="SSF46785">
    <property type="entry name" value="Winged helix' DNA-binding domain"/>
    <property type="match status" value="2"/>
</dbReference>
<dbReference type="EMBL" id="QZFU01000018">
    <property type="protein sequence ID" value="RJO75574.1"/>
    <property type="molecule type" value="Genomic_DNA"/>
</dbReference>
<dbReference type="SUPFAM" id="SSF54909">
    <property type="entry name" value="Dimeric alpha+beta barrel"/>
    <property type="match status" value="1"/>
</dbReference>
<dbReference type="SMART" id="SM00344">
    <property type="entry name" value="HTH_ASNC"/>
    <property type="match status" value="2"/>
</dbReference>
<dbReference type="InterPro" id="IPR011008">
    <property type="entry name" value="Dimeric_a/b-barrel"/>
</dbReference>
<evidence type="ECO:0000256" key="1">
    <source>
        <dbReference type="ARBA" id="ARBA00023015"/>
    </source>
</evidence>
<dbReference type="InterPro" id="IPR000485">
    <property type="entry name" value="AsnC-type_HTH_dom"/>
</dbReference>
<dbReference type="InterPro" id="IPR019888">
    <property type="entry name" value="Tscrpt_reg_AsnC-like"/>
</dbReference>
<reference evidence="5 6" key="1">
    <citation type="submission" date="2018-09" db="EMBL/GenBank/DDBJ databases">
        <title>YIM PH21274 draft genome.</title>
        <authorList>
            <person name="Miao C."/>
        </authorList>
    </citation>
    <scope>NUCLEOTIDE SEQUENCE [LARGE SCALE GENOMIC DNA]</scope>
    <source>
        <strain evidence="5 6">YIM PH 21724</strain>
    </source>
</reference>
<evidence type="ECO:0000259" key="4">
    <source>
        <dbReference type="PROSITE" id="PS50956"/>
    </source>
</evidence>
<keyword evidence="2" id="KW-0238">DNA-binding</keyword>
<gene>
    <name evidence="5" type="ORF">D5S18_14170</name>
</gene>
<dbReference type="PANTHER" id="PTHR30154:SF34">
    <property type="entry name" value="TRANSCRIPTIONAL REGULATOR AZLB"/>
    <property type="match status" value="1"/>
</dbReference>
<sequence length="320" mass="34411">MSRSAMDDVDLGLVQALRVDGRAQFRTIAEVLEVSENTVARRYRRLRAEAGLRVIGSLDSTRLGRVQWTIRLSCTPDAAGAVAKALAAREDTHYVHLLSAGTEVSCTVSTGGVDEQALLLHKLPRTSRIVAMSAHLLLSTFRVPDTGPEPTVLTDEQIAVLRPDPIDIDVAAPPLHDGDRAMLRALNRDGRAPYAELAAATGWSESTVRRRLELLRRTGILRIGLDIPAAALGFGVEARLWMRVEPGAAVAVGSALAAHREISFAALTTGATNLVAAVVCRDTVDLSRYLTERLPELSGIIALETAPVIRTVKRAGTPQL</sequence>
<dbReference type="InterPro" id="IPR019887">
    <property type="entry name" value="Tscrpt_reg_AsnC/Lrp_C"/>
</dbReference>
<evidence type="ECO:0000313" key="6">
    <source>
        <dbReference type="Proteomes" id="UP000266677"/>
    </source>
</evidence>
<proteinExistence type="predicted"/>
<organism evidence="5 6">
    <name type="scientific">Nocardia panacis</name>
    <dbReference type="NCBI Taxonomy" id="2340916"/>
    <lineage>
        <taxon>Bacteria</taxon>
        <taxon>Bacillati</taxon>
        <taxon>Actinomycetota</taxon>
        <taxon>Actinomycetes</taxon>
        <taxon>Mycobacteriales</taxon>
        <taxon>Nocardiaceae</taxon>
        <taxon>Nocardia</taxon>
    </lineage>
</organism>
<dbReference type="OrthoDB" id="3453230at2"/>
<dbReference type="Proteomes" id="UP000266677">
    <property type="component" value="Unassembled WGS sequence"/>
</dbReference>
<dbReference type="Gene3D" id="1.10.10.10">
    <property type="entry name" value="Winged helix-like DNA-binding domain superfamily/Winged helix DNA-binding domain"/>
    <property type="match status" value="2"/>
</dbReference>
<dbReference type="GO" id="GO:0043565">
    <property type="term" value="F:sequence-specific DNA binding"/>
    <property type="evidence" value="ECO:0007669"/>
    <property type="project" value="InterPro"/>
</dbReference>
<dbReference type="PRINTS" id="PR00033">
    <property type="entry name" value="HTHASNC"/>
</dbReference>
<name>A0A3A4K8N1_9NOCA</name>
<accession>A0A3A4K8N1</accession>
<evidence type="ECO:0000313" key="5">
    <source>
        <dbReference type="EMBL" id="RJO75574.1"/>
    </source>
</evidence>
<dbReference type="PANTHER" id="PTHR30154">
    <property type="entry name" value="LEUCINE-RESPONSIVE REGULATORY PROTEIN"/>
    <property type="match status" value="1"/>
</dbReference>
<dbReference type="Gene3D" id="3.30.70.920">
    <property type="match status" value="1"/>
</dbReference>
<dbReference type="Pfam" id="PF13404">
    <property type="entry name" value="HTH_AsnC-type"/>
    <property type="match status" value="2"/>
</dbReference>
<keyword evidence="3" id="KW-0804">Transcription</keyword>